<organism evidence="3 4">
    <name type="scientific">Chrysemys picta bellii</name>
    <name type="common">Western painted turtle</name>
    <name type="synonym">Emys bellii</name>
    <dbReference type="NCBI Taxonomy" id="8478"/>
    <lineage>
        <taxon>Eukaryota</taxon>
        <taxon>Metazoa</taxon>
        <taxon>Chordata</taxon>
        <taxon>Craniata</taxon>
        <taxon>Vertebrata</taxon>
        <taxon>Euteleostomi</taxon>
        <taxon>Archelosauria</taxon>
        <taxon>Testudinata</taxon>
        <taxon>Testudines</taxon>
        <taxon>Cryptodira</taxon>
        <taxon>Durocryptodira</taxon>
        <taxon>Testudinoidea</taxon>
        <taxon>Emydidae</taxon>
        <taxon>Chrysemys</taxon>
    </lineage>
</organism>
<dbReference type="GO" id="GO:0042018">
    <property type="term" value="F:interleukin-22 receptor activity"/>
    <property type="evidence" value="ECO:0007669"/>
    <property type="project" value="TreeGrafter"/>
</dbReference>
<dbReference type="KEGG" id="cpic:101941521"/>
<dbReference type="InterPro" id="IPR050650">
    <property type="entry name" value="Type-II_Cytokine-TF_Rcpt"/>
</dbReference>
<reference evidence="3" key="1">
    <citation type="submission" date="2025-08" db="UniProtKB">
        <authorList>
            <consortium name="Ensembl"/>
        </authorList>
    </citation>
    <scope>IDENTIFICATION</scope>
</reference>
<keyword evidence="2" id="KW-0472">Membrane</keyword>
<keyword evidence="2" id="KW-0812">Transmembrane</keyword>
<keyword evidence="2" id="KW-1133">Transmembrane helix</keyword>
<dbReference type="Proteomes" id="UP000694380">
    <property type="component" value="Unplaced"/>
</dbReference>
<dbReference type="CTD" id="3455"/>
<dbReference type="Pfam" id="PF01108">
    <property type="entry name" value="Tissue_fac"/>
    <property type="match status" value="1"/>
</dbReference>
<evidence type="ECO:0000313" key="4">
    <source>
        <dbReference type="Proteomes" id="UP000694380"/>
    </source>
</evidence>
<feature type="transmembrane region" description="Helical" evidence="2">
    <location>
        <begin position="245"/>
        <end position="269"/>
    </location>
</feature>
<dbReference type="SUPFAM" id="SSF49265">
    <property type="entry name" value="Fibronectin type III"/>
    <property type="match status" value="2"/>
</dbReference>
<dbReference type="InterPro" id="IPR015373">
    <property type="entry name" value="Interferon/interleukin_rcp_dom"/>
</dbReference>
<accession>A0A8C3FKW8</accession>
<dbReference type="GeneID" id="101941521"/>
<reference evidence="3" key="2">
    <citation type="submission" date="2025-09" db="UniProtKB">
        <authorList>
            <consortium name="Ensembl"/>
        </authorList>
    </citation>
    <scope>IDENTIFICATION</scope>
</reference>
<dbReference type="InterPro" id="IPR003961">
    <property type="entry name" value="FN3_dom"/>
</dbReference>
<dbReference type="Gene3D" id="2.60.40.10">
    <property type="entry name" value="Immunoglobulins"/>
    <property type="match status" value="2"/>
</dbReference>
<feature type="region of interest" description="Disordered" evidence="1">
    <location>
        <begin position="371"/>
        <end position="393"/>
    </location>
</feature>
<sequence>MCFEIMMAVLIGPLSFCQLVYLSILTTTLFSLPEASVINPPLNLTMDSKNFQHILSWEPGINTTMPTYYNVKYIGLSGSEKEWKMAKECSNTTCLFCNLTKEYEEYTSTYIAMVQRVTEHGELNSSILVFSPYTSTYLGPPAVNLTACPACINVTVKLPAAYLKESSLIAIYQKLDYTITVESFDRKEKIPIKNETSEESFSYVVGSLRSNTNYCVSVAVAASLKHLSIPSALKCVITKSNTQPGYGIIPILNGGLVALIIGIFLLGLYKGGFICLKSKPWPKVLETTNKLHCLVHEPDPENVCSVQVMYKEVKKKEWEYCYDDDSESDSENSGEYTRHVILGRVPSSHATSNTFVHQTIDCTSAESSSQATELLNSDAENSEEHQSVIRKNESTSRVFFHPSSEVNSSSTSELSNSACFNINLNTVMLGDPDKTWDDSAILISHQKDAIDLQDSSASDALESKFFTNTVDVKKPVYHNISHEWQKFSVSDESDASDSEYIRR</sequence>
<evidence type="ECO:0000313" key="3">
    <source>
        <dbReference type="Ensembl" id="ENSCPBP00000007269.1"/>
    </source>
</evidence>
<dbReference type="Pfam" id="PF09294">
    <property type="entry name" value="Interfer-bind"/>
    <property type="match status" value="1"/>
</dbReference>
<evidence type="ECO:0000256" key="2">
    <source>
        <dbReference type="SAM" id="Phobius"/>
    </source>
</evidence>
<dbReference type="GO" id="GO:0005886">
    <property type="term" value="C:plasma membrane"/>
    <property type="evidence" value="ECO:0007669"/>
    <property type="project" value="TreeGrafter"/>
</dbReference>
<feature type="compositionally biased region" description="Basic and acidic residues" evidence="1">
    <location>
        <begin position="382"/>
        <end position="393"/>
    </location>
</feature>
<proteinExistence type="predicted"/>
<dbReference type="InterPro" id="IPR036116">
    <property type="entry name" value="FN3_sf"/>
</dbReference>
<dbReference type="PANTHER" id="PTHR20859:SF84">
    <property type="entry name" value="INTERFERON ALPHA_BETA RECEPTOR 2"/>
    <property type="match status" value="1"/>
</dbReference>
<protein>
    <submittedName>
        <fullName evidence="3">Interferon alpha and beta receptor subunit 2</fullName>
    </submittedName>
</protein>
<keyword evidence="4" id="KW-1185">Reference proteome</keyword>
<dbReference type="Ensembl" id="ENSCPBT00000008781.1">
    <property type="protein sequence ID" value="ENSCPBP00000007269.1"/>
    <property type="gene ID" value="ENSCPBG00000005740.1"/>
</dbReference>
<evidence type="ECO:0000256" key="1">
    <source>
        <dbReference type="SAM" id="MobiDB-lite"/>
    </source>
</evidence>
<dbReference type="PANTHER" id="PTHR20859">
    <property type="entry name" value="INTERFERON/INTERLEUKIN RECEPTOR"/>
    <property type="match status" value="1"/>
</dbReference>
<dbReference type="OrthoDB" id="8947665at2759"/>
<dbReference type="InterPro" id="IPR013783">
    <property type="entry name" value="Ig-like_fold"/>
</dbReference>
<dbReference type="AlphaFoldDB" id="A0A8C3FKW8"/>
<gene>
    <name evidence="3" type="primary">IFNAR2</name>
</gene>
<name>A0A8C3FKW8_CHRPI</name>
<dbReference type="GeneTree" id="ENSGT00510000049322"/>